<dbReference type="PANTHER" id="PTHR22765">
    <property type="entry name" value="RING FINGER AND PROTEASE ASSOCIATED DOMAIN-CONTAINING"/>
    <property type="match status" value="1"/>
</dbReference>
<dbReference type="SUPFAM" id="SSF57850">
    <property type="entry name" value="RING/U-box"/>
    <property type="match status" value="1"/>
</dbReference>
<reference evidence="3" key="1">
    <citation type="submission" date="2013-11" db="EMBL/GenBank/DDBJ databases">
        <title>Genome sequence of the fusiform rust pathogen reveals effectors for host alternation and coevolution with pine.</title>
        <authorList>
            <consortium name="DOE Joint Genome Institute"/>
            <person name="Smith K."/>
            <person name="Pendleton A."/>
            <person name="Kubisiak T."/>
            <person name="Anderson C."/>
            <person name="Salamov A."/>
            <person name="Aerts A."/>
            <person name="Riley R."/>
            <person name="Clum A."/>
            <person name="Lindquist E."/>
            <person name="Ence D."/>
            <person name="Campbell M."/>
            <person name="Kronenberg Z."/>
            <person name="Feau N."/>
            <person name="Dhillon B."/>
            <person name="Hamelin R."/>
            <person name="Burleigh J."/>
            <person name="Smith J."/>
            <person name="Yandell M."/>
            <person name="Nelson C."/>
            <person name="Grigoriev I."/>
            <person name="Davis J."/>
        </authorList>
    </citation>
    <scope>NUCLEOTIDE SEQUENCE</scope>
    <source>
        <strain evidence="3">G11</strain>
    </source>
</reference>
<dbReference type="OrthoDB" id="9984778at2759"/>
<dbReference type="CDD" id="cd16448">
    <property type="entry name" value="RING-H2"/>
    <property type="match status" value="1"/>
</dbReference>
<accession>A0A9P6NL60</accession>
<evidence type="ECO:0000256" key="1">
    <source>
        <dbReference type="PROSITE-ProRule" id="PRU00175"/>
    </source>
</evidence>
<dbReference type="InterPro" id="IPR013083">
    <property type="entry name" value="Znf_RING/FYVE/PHD"/>
</dbReference>
<feature type="domain" description="RING-type" evidence="2">
    <location>
        <begin position="137"/>
        <end position="181"/>
    </location>
</feature>
<dbReference type="Proteomes" id="UP000886653">
    <property type="component" value="Unassembled WGS sequence"/>
</dbReference>
<dbReference type="SMART" id="SM00184">
    <property type="entry name" value="RING"/>
    <property type="match status" value="1"/>
</dbReference>
<comment type="caution">
    <text evidence="3">The sequence shown here is derived from an EMBL/GenBank/DDBJ whole genome shotgun (WGS) entry which is preliminary data.</text>
</comment>
<evidence type="ECO:0000313" key="4">
    <source>
        <dbReference type="Proteomes" id="UP000886653"/>
    </source>
</evidence>
<dbReference type="GO" id="GO:0006511">
    <property type="term" value="P:ubiquitin-dependent protein catabolic process"/>
    <property type="evidence" value="ECO:0007669"/>
    <property type="project" value="TreeGrafter"/>
</dbReference>
<dbReference type="PROSITE" id="PS50089">
    <property type="entry name" value="ZF_RING_2"/>
    <property type="match status" value="1"/>
</dbReference>
<dbReference type="GO" id="GO:0008270">
    <property type="term" value="F:zinc ion binding"/>
    <property type="evidence" value="ECO:0007669"/>
    <property type="project" value="UniProtKB-KW"/>
</dbReference>
<dbReference type="AlphaFoldDB" id="A0A9P6NL60"/>
<dbReference type="InterPro" id="IPR051826">
    <property type="entry name" value="E3_ubiquitin-ligase_domain"/>
</dbReference>
<keyword evidence="1" id="KW-0479">Metal-binding</keyword>
<keyword evidence="1" id="KW-0862">Zinc</keyword>
<dbReference type="GO" id="GO:0061630">
    <property type="term" value="F:ubiquitin protein ligase activity"/>
    <property type="evidence" value="ECO:0007669"/>
    <property type="project" value="TreeGrafter"/>
</dbReference>
<dbReference type="InterPro" id="IPR001841">
    <property type="entry name" value="Znf_RING"/>
</dbReference>
<dbReference type="EMBL" id="MU167274">
    <property type="protein sequence ID" value="KAG0145546.1"/>
    <property type="molecule type" value="Genomic_DNA"/>
</dbReference>
<evidence type="ECO:0000259" key="2">
    <source>
        <dbReference type="PROSITE" id="PS50089"/>
    </source>
</evidence>
<keyword evidence="1" id="KW-0863">Zinc-finger</keyword>
<dbReference type="Gene3D" id="3.30.40.10">
    <property type="entry name" value="Zinc/RING finger domain, C3HC4 (zinc finger)"/>
    <property type="match status" value="1"/>
</dbReference>
<dbReference type="Pfam" id="PF13639">
    <property type="entry name" value="zf-RING_2"/>
    <property type="match status" value="1"/>
</dbReference>
<proteinExistence type="predicted"/>
<sequence length="188" mass="21079">MSDLPQIQNPADTDPLQLNIQVIDMSENYMEDHTIERLPTAQAVERRIAFYRMLLLCLDELLAETVPRLDQQDPVRADAMLSRIARIAAHVQAALEHLINHPPVPLDPLPAVLRAFLDSHTTTTNADGTESGDENECAICLQPLGSLPITKLPCFHTHTFHRTCVDEWVFSSLKTICPLCRTPFSEDS</sequence>
<keyword evidence="4" id="KW-1185">Reference proteome</keyword>
<evidence type="ECO:0000313" key="3">
    <source>
        <dbReference type="EMBL" id="KAG0145546.1"/>
    </source>
</evidence>
<gene>
    <name evidence="3" type="ORF">CROQUDRAFT_107711</name>
</gene>
<name>A0A9P6NL60_9BASI</name>
<protein>
    <recommendedName>
        <fullName evidence="2">RING-type domain-containing protein</fullName>
    </recommendedName>
</protein>
<organism evidence="3 4">
    <name type="scientific">Cronartium quercuum f. sp. fusiforme G11</name>
    <dbReference type="NCBI Taxonomy" id="708437"/>
    <lineage>
        <taxon>Eukaryota</taxon>
        <taxon>Fungi</taxon>
        <taxon>Dikarya</taxon>
        <taxon>Basidiomycota</taxon>
        <taxon>Pucciniomycotina</taxon>
        <taxon>Pucciniomycetes</taxon>
        <taxon>Pucciniales</taxon>
        <taxon>Coleosporiaceae</taxon>
        <taxon>Cronartium</taxon>
    </lineage>
</organism>